<dbReference type="NCBIfam" id="TIGR04183">
    <property type="entry name" value="Por_Secre_tail"/>
    <property type="match status" value="1"/>
</dbReference>
<dbReference type="SUPFAM" id="SSF52743">
    <property type="entry name" value="Subtilisin-like"/>
    <property type="match status" value="1"/>
</dbReference>
<dbReference type="GO" id="GO:0004252">
    <property type="term" value="F:serine-type endopeptidase activity"/>
    <property type="evidence" value="ECO:0007669"/>
    <property type="project" value="UniProtKB-UniRule"/>
</dbReference>
<dbReference type="InterPro" id="IPR013783">
    <property type="entry name" value="Ig-like_fold"/>
</dbReference>
<dbReference type="InterPro" id="IPR023828">
    <property type="entry name" value="Peptidase_S8_Ser-AS"/>
</dbReference>
<comment type="similarity">
    <text evidence="1 5">Belongs to the peptidase S8 family.</text>
</comment>
<dbReference type="Pfam" id="PF18962">
    <property type="entry name" value="Por_Secre_tail"/>
    <property type="match status" value="1"/>
</dbReference>
<evidence type="ECO:0000256" key="2">
    <source>
        <dbReference type="ARBA" id="ARBA00022670"/>
    </source>
</evidence>
<name>A0A1V9G2N5_9BACT</name>
<dbReference type="Pfam" id="PF07705">
    <property type="entry name" value="CARDB"/>
    <property type="match status" value="1"/>
</dbReference>
<protein>
    <recommendedName>
        <fullName evidence="12">Fibronectin type-III domain-containing protein</fullName>
    </recommendedName>
</protein>
<evidence type="ECO:0000256" key="4">
    <source>
        <dbReference type="ARBA" id="ARBA00022825"/>
    </source>
</evidence>
<dbReference type="Pfam" id="PF20773">
    <property type="entry name" value="InhA-like_MAM"/>
    <property type="match status" value="1"/>
</dbReference>
<dbReference type="Gene3D" id="2.60.40.10">
    <property type="entry name" value="Immunoglobulins"/>
    <property type="match status" value="1"/>
</dbReference>
<feature type="domain" description="CARDB" evidence="8">
    <location>
        <begin position="823"/>
        <end position="919"/>
    </location>
</feature>
<evidence type="ECO:0000313" key="10">
    <source>
        <dbReference type="EMBL" id="OQP64840.1"/>
    </source>
</evidence>
<keyword evidence="6" id="KW-0732">Signal</keyword>
<keyword evidence="4 5" id="KW-0720">Serine protease</keyword>
<dbReference type="EMBL" id="LVYD01000041">
    <property type="protein sequence ID" value="OQP64840.1"/>
    <property type="molecule type" value="Genomic_DNA"/>
</dbReference>
<dbReference type="PANTHER" id="PTHR43399:SF4">
    <property type="entry name" value="CELL WALL-ASSOCIATED PROTEASE"/>
    <property type="match status" value="1"/>
</dbReference>
<dbReference type="Gene3D" id="3.40.50.200">
    <property type="entry name" value="Peptidase S8/S53 domain"/>
    <property type="match status" value="1"/>
</dbReference>
<dbReference type="PANTHER" id="PTHR43399">
    <property type="entry name" value="SUBTILISIN-RELATED"/>
    <property type="match status" value="1"/>
</dbReference>
<evidence type="ECO:0000256" key="1">
    <source>
        <dbReference type="ARBA" id="ARBA00011073"/>
    </source>
</evidence>
<evidence type="ECO:0000256" key="5">
    <source>
        <dbReference type="PROSITE-ProRule" id="PRU01240"/>
    </source>
</evidence>
<feature type="active site" description="Charge relay system" evidence="5">
    <location>
        <position position="264"/>
    </location>
</feature>
<feature type="domain" description="Peptidase S8/S53" evidence="7">
    <location>
        <begin position="230"/>
        <end position="491"/>
    </location>
</feature>
<dbReference type="OrthoDB" id="9792152at2"/>
<dbReference type="Pfam" id="PF00082">
    <property type="entry name" value="Peptidase_S8"/>
    <property type="match status" value="1"/>
</dbReference>
<evidence type="ECO:0000259" key="7">
    <source>
        <dbReference type="Pfam" id="PF00082"/>
    </source>
</evidence>
<sequence length="1771" mass="191305">MKYPLLAFSLLLVVLKSSAQEVLRPVQLKSGALAKTRNLRNDSHLTDSLLKYRFKHKYYSLIQFTKLPDAAERQALAQEGILLYDYLPDNTFLAEITDRLVPGQLNRSTIGGVYTLEAKNKIAPALTKQLSQSMPDPDKLIAVSFYGNIDKATAVAELKQTGAHIEETKIQPAHVIFINADAATVQKIAALPFVAYVSSQQMKPVAINNRNRGAQGIDAISATAGRNLQGTNVTLGLGDNGNASTHLDIASRLINRNPAAPATHGTHTMGTMGGGGIINPKYKGMAPKATLIGQYYSDILVNAPYYMADYDMVLTNNSYHSAALGCAGQGDYDVLSNYVDAQLNSNSTLLHVFAAGNDGGYTCSPYPASLATVKSGFQSAKNVLTVGAIDNGTYNIANFSSCGPVDDGRLKPEIVAGGYAIWSTYPNNTYASNSGTSMAAPTATGTLGLLYERYRQLNSGADPSAALIKAVACNGADDLGNAGPDFIFGFGNLNARNAVEALENHTYFNGTITNGGTQTFNITGVPAGTAQIKVMLYWSDPAAVPYASTTLVNNLNLTVTAPDLTVHSPLILDPSAANVNNVAVEGTDNRNNIEQVVINNPPAGNFTVTVSGASVPQGPQDFVVAYQVTAPAVNVVYPFGEETWVPGETEIIRWSASDNNTNTFTIEYSLDNGSTWTTISNSVAATARLYVWTVPNTPSNTALVRVSRNSTAYTDVSDYTFTILQQPAPTITSACTGYVNLSWTAIPSATSYDIMQFKNGDMNVVASTTSTSYLLGGLNKDSTYWLSVCPVIGSTPGRRAIAQSIIPSGGSCASPTFDNDLSPDLLVAPVTGRKYTLSQLGTVAPQVRIKNIGSTSTTGTFNITYQVNGGSPITESTTQTIAANSTYTHTFASGYDFSTPGTYTIKAWVDYGSDPSHTNDTLVTVVKHLQNDLITLSPSYTEGFESATANAYSSVTLGFDGLDRCDFYSSSSNGRARTFVNTGIARNGNRAITLDQLNNPSSINADSLITTFNLANYSATDQLWLSFYFRNQGIEYSAGNNKVWIRGSETGAWIPVYTLPYNTADFGVYRAVAPINITETLANAVPAQTVSSSFQIKFGEHGYQSTNSVIIDGSVDDGYTFDDITITLTTDDATIVQLVAPATTNVCALSSAEPVTIQVKNYSSSTLTNVPVSYQVDNSTAVTEIIPSLTAGQVLNYTFAQPADFSAFKQYNLTTWVSYATDSYRTNDTLKASFRTSQLISSYPYLESFESNDGNWYTGGINSSWQWGTPAAAVINKAANGTNAWVTNLTGNYNNNELSYLYSPCFNLTGLTQPVLSFSHIFRMEDNCNCDFHWVEYSTDGTNWYKLGSSSSSGTNWYDNSLYQAWKISDTRWHVSSFDMPASIIGSTTVRFRIVFYADPGVTYEGVGIDDIHVFDKAIIYSGADITSGLTQSVSGSNWIHFNSGSNRVVSINPHGQNLGSTDVKVYINTGGVRNDGYQYYLDRNIVIQPTNAPTGPVSVRYYFLNTETNNLINATGCASCSTISDAYASGVTKYHGTASEENGTLADNTSNSYTFITPSNVDIIPYDNGYYAEYQVSSFSEFWINSGAAGQNQPLPIVLGMFTATRNNETALLQWTTLQETNTDHFVIERSTDGLHYETIGTVTAKGNTTAENKYQFTDKQMATGINYYRIKTIDKDAKYVLSPVRSLNNSDNDFTISMLPNPVTKGVVYINTSVNCNRIELRDATGRLIQTVNVKGTANSISVQHLLKGMYFVTVVTDNGDKVEKLIIQ</sequence>
<organism evidence="10 11">
    <name type="scientific">Niastella vici</name>
    <dbReference type="NCBI Taxonomy" id="1703345"/>
    <lineage>
        <taxon>Bacteria</taxon>
        <taxon>Pseudomonadati</taxon>
        <taxon>Bacteroidota</taxon>
        <taxon>Chitinophagia</taxon>
        <taxon>Chitinophagales</taxon>
        <taxon>Chitinophagaceae</taxon>
        <taxon>Niastella</taxon>
    </lineage>
</organism>
<dbReference type="Gene3D" id="2.60.120.260">
    <property type="entry name" value="Galactose-binding domain-like"/>
    <property type="match status" value="1"/>
</dbReference>
<dbReference type="RefSeq" id="WP_081146664.1">
    <property type="nucleotide sequence ID" value="NZ_LVYD01000041.1"/>
</dbReference>
<evidence type="ECO:0000256" key="3">
    <source>
        <dbReference type="ARBA" id="ARBA00022801"/>
    </source>
</evidence>
<feature type="chain" id="PRO_5013388731" description="Fibronectin type-III domain-containing protein" evidence="6">
    <location>
        <begin position="20"/>
        <end position="1771"/>
    </location>
</feature>
<proteinExistence type="inferred from homology"/>
<dbReference type="PRINTS" id="PR00723">
    <property type="entry name" value="SUBTILISIN"/>
</dbReference>
<dbReference type="STRING" id="1703345.A3860_18975"/>
<keyword evidence="3 5" id="KW-0378">Hydrolase</keyword>
<evidence type="ECO:0000259" key="8">
    <source>
        <dbReference type="Pfam" id="PF07705"/>
    </source>
</evidence>
<feature type="domain" description="Secretion system C-terminal sorting" evidence="9">
    <location>
        <begin position="1702"/>
        <end position="1770"/>
    </location>
</feature>
<dbReference type="PROSITE" id="PS51892">
    <property type="entry name" value="SUBTILASE"/>
    <property type="match status" value="1"/>
</dbReference>
<dbReference type="InterPro" id="IPR036116">
    <property type="entry name" value="FN3_sf"/>
</dbReference>
<keyword evidence="11" id="KW-1185">Reference proteome</keyword>
<feature type="active site" description="Charge relay system" evidence="5">
    <location>
        <position position="437"/>
    </location>
</feature>
<dbReference type="SUPFAM" id="SSF49265">
    <property type="entry name" value="Fibronectin type III"/>
    <property type="match status" value="1"/>
</dbReference>
<dbReference type="InterPro" id="IPR011635">
    <property type="entry name" value="CARDB"/>
</dbReference>
<dbReference type="InterPro" id="IPR000209">
    <property type="entry name" value="Peptidase_S8/S53_dom"/>
</dbReference>
<dbReference type="InterPro" id="IPR026444">
    <property type="entry name" value="Secre_tail"/>
</dbReference>
<dbReference type="InterPro" id="IPR051048">
    <property type="entry name" value="Peptidase_S8/S53_subtilisin"/>
</dbReference>
<dbReference type="Gene3D" id="2.60.120.380">
    <property type="match status" value="1"/>
</dbReference>
<keyword evidence="2 5" id="KW-0645">Protease</keyword>
<dbReference type="GO" id="GO:0006508">
    <property type="term" value="P:proteolysis"/>
    <property type="evidence" value="ECO:0007669"/>
    <property type="project" value="UniProtKB-KW"/>
</dbReference>
<comment type="caution">
    <text evidence="10">The sequence shown here is derived from an EMBL/GenBank/DDBJ whole genome shotgun (WGS) entry which is preliminary data.</text>
</comment>
<gene>
    <name evidence="10" type="ORF">A3860_18975</name>
</gene>
<reference evidence="10 11" key="1">
    <citation type="submission" date="2016-03" db="EMBL/GenBank/DDBJ databases">
        <title>Niastella vici sp. nov., isolated from farmland soil.</title>
        <authorList>
            <person name="Chen L."/>
            <person name="Wang D."/>
            <person name="Yang S."/>
            <person name="Wang G."/>
        </authorList>
    </citation>
    <scope>NUCLEOTIDE SEQUENCE [LARGE SCALE GENOMIC DNA]</scope>
    <source>
        <strain evidence="10 11">DJ57</strain>
    </source>
</reference>
<evidence type="ECO:0000256" key="6">
    <source>
        <dbReference type="SAM" id="SignalP"/>
    </source>
</evidence>
<feature type="active site" description="Charge relay system" evidence="5">
    <location>
        <position position="239"/>
    </location>
</feature>
<feature type="signal peptide" evidence="6">
    <location>
        <begin position="1"/>
        <end position="19"/>
    </location>
</feature>
<dbReference type="InterPro" id="IPR015500">
    <property type="entry name" value="Peptidase_S8_subtilisin-rel"/>
</dbReference>
<evidence type="ECO:0008006" key="12">
    <source>
        <dbReference type="Google" id="ProtNLM"/>
    </source>
</evidence>
<dbReference type="InterPro" id="IPR036852">
    <property type="entry name" value="Peptidase_S8/S53_dom_sf"/>
</dbReference>
<accession>A0A1V9G2N5</accession>
<dbReference type="PROSITE" id="PS00138">
    <property type="entry name" value="SUBTILASE_SER"/>
    <property type="match status" value="1"/>
</dbReference>
<dbReference type="Proteomes" id="UP000192796">
    <property type="component" value="Unassembled WGS sequence"/>
</dbReference>
<evidence type="ECO:0000259" key="9">
    <source>
        <dbReference type="Pfam" id="PF18962"/>
    </source>
</evidence>
<evidence type="ECO:0000313" key="11">
    <source>
        <dbReference type="Proteomes" id="UP000192796"/>
    </source>
</evidence>